<keyword evidence="4" id="KW-1185">Reference proteome</keyword>
<dbReference type="Proteomes" id="UP000050741">
    <property type="component" value="Unassembled WGS sequence"/>
</dbReference>
<feature type="signal peptide" evidence="2">
    <location>
        <begin position="1"/>
        <end position="29"/>
    </location>
</feature>
<feature type="domain" description="ShKT" evidence="3">
    <location>
        <begin position="80"/>
        <end position="116"/>
    </location>
</feature>
<reference evidence="4" key="2">
    <citation type="submission" date="2014-05" db="EMBL/GenBank/DDBJ databases">
        <title>The genome and life-stage specific transcriptomes of Globodera pallida elucidate key aspects of plant parasitism by a cyst nematode.</title>
        <authorList>
            <person name="Cotton J.A."/>
            <person name="Lilley C.J."/>
            <person name="Jones L.M."/>
            <person name="Kikuchi T."/>
            <person name="Reid A.J."/>
            <person name="Thorpe P."/>
            <person name="Tsai I.J."/>
            <person name="Beasley H."/>
            <person name="Blok V."/>
            <person name="Cock P.J.A."/>
            <person name="Van den Akker S.E."/>
            <person name="Holroyd N."/>
            <person name="Hunt M."/>
            <person name="Mantelin S."/>
            <person name="Naghra H."/>
            <person name="Pain A."/>
            <person name="Palomares-Rius J.E."/>
            <person name="Zarowiecki M."/>
            <person name="Berriman M."/>
            <person name="Jones J.T."/>
            <person name="Urwin P.E."/>
        </authorList>
    </citation>
    <scope>NUCLEOTIDE SEQUENCE [LARGE SCALE GENOMIC DNA]</scope>
    <source>
        <strain evidence="4">Lindley</strain>
    </source>
</reference>
<feature type="chain" id="PRO_5008146926" evidence="2">
    <location>
        <begin position="30"/>
        <end position="144"/>
    </location>
</feature>
<dbReference type="AlphaFoldDB" id="A0A183C1G4"/>
<evidence type="ECO:0000256" key="2">
    <source>
        <dbReference type="SAM" id="SignalP"/>
    </source>
</evidence>
<evidence type="ECO:0000259" key="3">
    <source>
        <dbReference type="PROSITE" id="PS51670"/>
    </source>
</evidence>
<protein>
    <submittedName>
        <fullName evidence="5">ShKT domain-containing protein</fullName>
    </submittedName>
</protein>
<accession>A0A183C1G4</accession>
<evidence type="ECO:0000313" key="4">
    <source>
        <dbReference type="Proteomes" id="UP000050741"/>
    </source>
</evidence>
<dbReference type="Pfam" id="PF01549">
    <property type="entry name" value="ShK"/>
    <property type="match status" value="1"/>
</dbReference>
<dbReference type="InterPro" id="IPR003582">
    <property type="entry name" value="ShKT_dom"/>
</dbReference>
<reference evidence="4" key="1">
    <citation type="submission" date="2013-12" db="EMBL/GenBank/DDBJ databases">
        <authorList>
            <person name="Aslett M."/>
        </authorList>
    </citation>
    <scope>NUCLEOTIDE SEQUENCE [LARGE SCALE GENOMIC DNA]</scope>
    <source>
        <strain evidence="4">Lindley</strain>
    </source>
</reference>
<evidence type="ECO:0000313" key="5">
    <source>
        <dbReference type="WBParaSite" id="GPLIN_000670800"/>
    </source>
</evidence>
<organism evidence="4 5">
    <name type="scientific">Globodera pallida</name>
    <name type="common">Potato cyst nematode worm</name>
    <name type="synonym">Heterodera pallida</name>
    <dbReference type="NCBI Taxonomy" id="36090"/>
    <lineage>
        <taxon>Eukaryota</taxon>
        <taxon>Metazoa</taxon>
        <taxon>Ecdysozoa</taxon>
        <taxon>Nematoda</taxon>
        <taxon>Chromadorea</taxon>
        <taxon>Rhabditida</taxon>
        <taxon>Tylenchina</taxon>
        <taxon>Tylenchomorpha</taxon>
        <taxon>Tylenchoidea</taxon>
        <taxon>Heteroderidae</taxon>
        <taxon>Heteroderinae</taxon>
        <taxon>Globodera</taxon>
    </lineage>
</organism>
<name>A0A183C1G4_GLOPA</name>
<proteinExistence type="predicted"/>
<dbReference type="SMART" id="SM00254">
    <property type="entry name" value="ShKT"/>
    <property type="match status" value="1"/>
</dbReference>
<dbReference type="Gene3D" id="1.10.10.1940">
    <property type="match status" value="1"/>
</dbReference>
<keyword evidence="2" id="KW-0732">Signal</keyword>
<evidence type="ECO:0000256" key="1">
    <source>
        <dbReference type="PROSITE-ProRule" id="PRU01005"/>
    </source>
</evidence>
<dbReference type="PROSITE" id="PS51670">
    <property type="entry name" value="SHKT"/>
    <property type="match status" value="1"/>
</dbReference>
<comment type="caution">
    <text evidence="1">Lacks conserved residue(s) required for the propagation of feature annotation.</text>
</comment>
<sequence>MNVLSIFVLCPVHLIQYFLLHFITTSASSGRLSELEQQQKFQHETTTTTGHPQMATTTEGGELLEKLLECQTTCGGRDECQDVREDLCIQWARRNFCTLRFYSTMRWRCARTCRLCIPIRAGRHDVDVDADYANYGLFERRHDG</sequence>
<dbReference type="WBParaSite" id="GPLIN_000670800">
    <property type="protein sequence ID" value="GPLIN_000670800"/>
    <property type="gene ID" value="GPLIN_000670800"/>
</dbReference>
<reference evidence="5" key="3">
    <citation type="submission" date="2016-06" db="UniProtKB">
        <authorList>
            <consortium name="WormBaseParasite"/>
        </authorList>
    </citation>
    <scope>IDENTIFICATION</scope>
</reference>